<feature type="transmembrane region" description="Helical" evidence="1">
    <location>
        <begin position="20"/>
        <end position="39"/>
    </location>
</feature>
<keyword evidence="1" id="KW-1133">Transmembrane helix</keyword>
<protein>
    <submittedName>
        <fullName evidence="2">Membrane protein</fullName>
    </submittedName>
</protein>
<evidence type="ECO:0000313" key="3">
    <source>
        <dbReference type="Proteomes" id="UP000599074"/>
    </source>
</evidence>
<name>A0A8J3TAN2_9ACTN</name>
<keyword evidence="3" id="KW-1185">Reference proteome</keyword>
<dbReference type="Pfam" id="PF14325">
    <property type="entry name" value="DUF4383"/>
    <property type="match status" value="1"/>
</dbReference>
<sequence length="140" mass="13966">MASQTRSEVVSGRRINQVVAGAFGAVFVIVGLLGFTVSGGHSAAGHDGGQLLGLFGVNVLHNVVHFAIGAVLIAAAVAGARTARTLNVVIGAAYLLLGVLGLFIAGDNPVNLIAINGADNALHLVLGVILLGVGLGADRR</sequence>
<feature type="transmembrane region" description="Helical" evidence="1">
    <location>
        <begin position="59"/>
        <end position="79"/>
    </location>
</feature>
<feature type="transmembrane region" description="Helical" evidence="1">
    <location>
        <begin position="86"/>
        <end position="105"/>
    </location>
</feature>
<feature type="transmembrane region" description="Helical" evidence="1">
    <location>
        <begin position="120"/>
        <end position="137"/>
    </location>
</feature>
<dbReference type="Proteomes" id="UP000599074">
    <property type="component" value="Unassembled WGS sequence"/>
</dbReference>
<accession>A0A8J3TAN2</accession>
<keyword evidence="1" id="KW-0472">Membrane</keyword>
<dbReference type="RefSeq" id="WP_168114412.1">
    <property type="nucleotide sequence ID" value="NZ_BOON01000018.1"/>
</dbReference>
<gene>
    <name evidence="2" type="ORF">Pme01_19790</name>
</gene>
<evidence type="ECO:0000313" key="2">
    <source>
        <dbReference type="EMBL" id="GII22382.1"/>
    </source>
</evidence>
<dbReference type="AlphaFoldDB" id="A0A8J3TAN2"/>
<dbReference type="EMBL" id="BOON01000018">
    <property type="protein sequence ID" value="GII22382.1"/>
    <property type="molecule type" value="Genomic_DNA"/>
</dbReference>
<comment type="caution">
    <text evidence="2">The sequence shown here is derived from an EMBL/GenBank/DDBJ whole genome shotgun (WGS) entry which is preliminary data.</text>
</comment>
<reference evidence="2" key="1">
    <citation type="submission" date="2021-01" db="EMBL/GenBank/DDBJ databases">
        <title>Whole genome shotgun sequence of Planosporangium mesophilum NBRC 109066.</title>
        <authorList>
            <person name="Komaki H."/>
            <person name="Tamura T."/>
        </authorList>
    </citation>
    <scope>NUCLEOTIDE SEQUENCE</scope>
    <source>
        <strain evidence="2">NBRC 109066</strain>
    </source>
</reference>
<organism evidence="2 3">
    <name type="scientific">Planosporangium mesophilum</name>
    <dbReference type="NCBI Taxonomy" id="689768"/>
    <lineage>
        <taxon>Bacteria</taxon>
        <taxon>Bacillati</taxon>
        <taxon>Actinomycetota</taxon>
        <taxon>Actinomycetes</taxon>
        <taxon>Micromonosporales</taxon>
        <taxon>Micromonosporaceae</taxon>
        <taxon>Planosporangium</taxon>
    </lineage>
</organism>
<keyword evidence="1" id="KW-0812">Transmembrane</keyword>
<proteinExistence type="predicted"/>
<evidence type="ECO:0000256" key="1">
    <source>
        <dbReference type="SAM" id="Phobius"/>
    </source>
</evidence>